<gene>
    <name evidence="3" type="primary">LOC120265224</name>
</gene>
<dbReference type="Proteomes" id="UP001515500">
    <property type="component" value="Chromosome 7"/>
</dbReference>
<evidence type="ECO:0000313" key="2">
    <source>
        <dbReference type="Proteomes" id="UP001515500"/>
    </source>
</evidence>
<keyword evidence="2" id="KW-1185">Reference proteome</keyword>
<dbReference type="AlphaFoldDB" id="A0AB40BNP7"/>
<dbReference type="PANTHER" id="PTHR11697">
    <property type="entry name" value="GENERAL TRANSCRIPTION FACTOR 2-RELATED ZINC FINGER PROTEIN"/>
    <property type="match status" value="1"/>
</dbReference>
<organism evidence="2 3">
    <name type="scientific">Dioscorea cayennensis subsp. rotundata</name>
    <name type="common">White Guinea yam</name>
    <name type="synonym">Dioscorea rotundata</name>
    <dbReference type="NCBI Taxonomy" id="55577"/>
    <lineage>
        <taxon>Eukaryota</taxon>
        <taxon>Viridiplantae</taxon>
        <taxon>Streptophyta</taxon>
        <taxon>Embryophyta</taxon>
        <taxon>Tracheophyta</taxon>
        <taxon>Spermatophyta</taxon>
        <taxon>Magnoliopsida</taxon>
        <taxon>Liliopsida</taxon>
        <taxon>Dioscoreales</taxon>
        <taxon>Dioscoreaceae</taxon>
        <taxon>Dioscorea</taxon>
    </lineage>
</organism>
<feature type="signal peptide" evidence="1">
    <location>
        <begin position="1"/>
        <end position="18"/>
    </location>
</feature>
<evidence type="ECO:0000313" key="3">
    <source>
        <dbReference type="RefSeq" id="XP_039129040.1"/>
    </source>
</evidence>
<name>A0AB40BNP7_DIOCR</name>
<dbReference type="GeneID" id="120265224"/>
<sequence length="132" mass="14942">MESFEFIFILHLMIKVLGLTNDLSNALQQKDQNIVNAMGLIVTVKELIQDLRENGWGKFLEEVKSFCVAMSVSVPNMEDSTSSRSFETWRAIDSISTTRSQCYTMIDDIDVDEEVVDVNNDGSGPSYQMLFD</sequence>
<accession>A0AB40BNP7</accession>
<reference evidence="3" key="1">
    <citation type="submission" date="2025-08" db="UniProtKB">
        <authorList>
            <consortium name="RefSeq"/>
        </authorList>
    </citation>
    <scope>IDENTIFICATION</scope>
</reference>
<keyword evidence="1" id="KW-0732">Signal</keyword>
<feature type="chain" id="PRO_5044262300" evidence="1">
    <location>
        <begin position="19"/>
        <end position="132"/>
    </location>
</feature>
<dbReference type="RefSeq" id="XP_039129040.1">
    <property type="nucleotide sequence ID" value="XM_039273106.1"/>
</dbReference>
<proteinExistence type="predicted"/>
<dbReference type="InterPro" id="IPR055298">
    <property type="entry name" value="AtLOH3-like"/>
</dbReference>
<dbReference type="PANTHER" id="PTHR11697:SF230">
    <property type="entry name" value="ZINC FINGER, MYM DOMAIN CONTAINING 1"/>
    <property type="match status" value="1"/>
</dbReference>
<evidence type="ECO:0000256" key="1">
    <source>
        <dbReference type="SAM" id="SignalP"/>
    </source>
</evidence>
<protein>
    <submittedName>
        <fullName evidence="3">Uncharacterized protein LOC120265224</fullName>
    </submittedName>
</protein>